<comment type="subcellular location">
    <subcellularLocation>
        <location evidence="1">Cell membrane</location>
        <topology evidence="1">Multi-pass membrane protein</topology>
    </subcellularLocation>
</comment>
<dbReference type="InterPro" id="IPR050833">
    <property type="entry name" value="Poly_Biosynth_Transport"/>
</dbReference>
<reference evidence="8 9" key="1">
    <citation type="submission" date="2011-10" db="EMBL/GenBank/DDBJ databases">
        <title>The Genome Sequence of Prevotella histicola F0411.</title>
        <authorList>
            <consortium name="The Broad Institute Genome Sequencing Platform"/>
            <person name="Earl A."/>
            <person name="Ward D."/>
            <person name="Feldgarden M."/>
            <person name="Gevers D."/>
            <person name="Izard J."/>
            <person name="Ganesan A."/>
            <person name="Blanton J.M."/>
            <person name="Baranova O.V."/>
            <person name="Tanner A.C."/>
            <person name="Mathney J.M.J."/>
            <person name="Dewhirst F.E."/>
            <person name="Young S.K."/>
            <person name="Zeng Q."/>
            <person name="Gargeya S."/>
            <person name="Fitzgerald M."/>
            <person name="Haas B."/>
            <person name="Abouelleil A."/>
            <person name="Alvarado L."/>
            <person name="Arachchi H.M."/>
            <person name="Berlin A."/>
            <person name="Brown A."/>
            <person name="Chapman S.B."/>
            <person name="Chen Z."/>
            <person name="Dunbar C."/>
            <person name="Freedman E."/>
            <person name="Gearin G."/>
            <person name="Gellesch M."/>
            <person name="Goldberg J."/>
            <person name="Griggs A."/>
            <person name="Gujja S."/>
            <person name="Heiman D."/>
            <person name="Howarth C."/>
            <person name="Larson L."/>
            <person name="Lui A."/>
            <person name="MacDonald P.J.P."/>
            <person name="Montmayeur A."/>
            <person name="Murphy C."/>
            <person name="Neiman D."/>
            <person name="Pearson M."/>
            <person name="Priest M."/>
            <person name="Roberts A."/>
            <person name="Saif S."/>
            <person name="Shea T."/>
            <person name="Shenoy N."/>
            <person name="Sisk P."/>
            <person name="Stolte C."/>
            <person name="Sykes S."/>
            <person name="Wortman J."/>
            <person name="Nusbaum C."/>
            <person name="Birren B."/>
        </authorList>
    </citation>
    <scope>NUCLEOTIDE SEQUENCE [LARGE SCALE GENOMIC DNA]</scope>
    <source>
        <strain evidence="8 9">F0411</strain>
    </source>
</reference>
<feature type="transmembrane region" description="Helical" evidence="7">
    <location>
        <begin position="76"/>
        <end position="101"/>
    </location>
</feature>
<feature type="transmembrane region" description="Helical" evidence="7">
    <location>
        <begin position="183"/>
        <end position="202"/>
    </location>
</feature>
<sequence>MILFWFFMFVDVNGRQTVIIGSVMKNEKASSSIHLFAICPYQNKALFLQTNAFYSRRYYIYKGVEKETLKEKTAKGLFWGALNNGTMQLLNIIIGVFLARLLSPSDYGLVGMLAVFTAVAGALQESGFTSALANMDYPTGKDYNAVFWFSTLMSWVSYLVLFFCAPLIAAFFHHEELIGLSRFIFVSLLFSAIGTAPTAYLFKNMMVRETTLLRVSSLVVSGVVGIVLAFRGYAYWSLAWQQVIYITLTSFGRFFLIPWRPSFHIDFTPIRHMFSFSYKILITTVVNTISQNVLTFIFGRLYSAKAVGNFSQAFKWDTMASTFVSGTISQVAQPVLVEVNGDAERQVNVFRKMLRFTAFLAFPAMFGLAMISHEFILLLISDKWAESVPLLRILCISGAFLPFYTMYQNLIISRGKSVIYMWCTIALIVAQIVFVILCYREGIVFMVSIYTLVTVLWLFVWQYFAGKEIGLRLFDVMKDICPYLFVSATVMLVTYFSTVFINNLVLLLVARVLLAGILYFAIMKLAGSQMLKECLAYLQRRKA</sequence>
<organism evidence="8 9">
    <name type="scientific">Prevotella histicola F0411</name>
    <dbReference type="NCBI Taxonomy" id="857291"/>
    <lineage>
        <taxon>Bacteria</taxon>
        <taxon>Pseudomonadati</taxon>
        <taxon>Bacteroidota</taxon>
        <taxon>Bacteroidia</taxon>
        <taxon>Bacteroidales</taxon>
        <taxon>Prevotellaceae</taxon>
        <taxon>Prevotella</taxon>
    </lineage>
</organism>
<feature type="transmembrane region" description="Helical" evidence="7">
    <location>
        <begin position="239"/>
        <end position="259"/>
    </location>
</feature>
<evidence type="ECO:0000256" key="7">
    <source>
        <dbReference type="SAM" id="Phobius"/>
    </source>
</evidence>
<evidence type="ECO:0000256" key="4">
    <source>
        <dbReference type="ARBA" id="ARBA00022692"/>
    </source>
</evidence>
<evidence type="ECO:0000256" key="1">
    <source>
        <dbReference type="ARBA" id="ARBA00004651"/>
    </source>
</evidence>
<feature type="transmembrane region" description="Helical" evidence="7">
    <location>
        <begin position="443"/>
        <end position="460"/>
    </location>
</feature>
<keyword evidence="3" id="KW-1003">Cell membrane</keyword>
<proteinExistence type="inferred from homology"/>
<keyword evidence="9" id="KW-1185">Reference proteome</keyword>
<evidence type="ECO:0000256" key="3">
    <source>
        <dbReference type="ARBA" id="ARBA00022475"/>
    </source>
</evidence>
<feature type="transmembrane region" description="Helical" evidence="7">
    <location>
        <begin position="480"/>
        <end position="498"/>
    </location>
</feature>
<evidence type="ECO:0008006" key="10">
    <source>
        <dbReference type="Google" id="ProtNLM"/>
    </source>
</evidence>
<dbReference type="PANTHER" id="PTHR30250">
    <property type="entry name" value="PST FAMILY PREDICTED COLANIC ACID TRANSPORTER"/>
    <property type="match status" value="1"/>
</dbReference>
<keyword evidence="6 7" id="KW-0472">Membrane</keyword>
<feature type="transmembrane region" description="Helical" evidence="7">
    <location>
        <begin position="280"/>
        <end position="299"/>
    </location>
</feature>
<dbReference type="Pfam" id="PF13440">
    <property type="entry name" value="Polysacc_synt_3"/>
    <property type="match status" value="1"/>
</dbReference>
<evidence type="ECO:0000313" key="9">
    <source>
        <dbReference type="Proteomes" id="UP000004597"/>
    </source>
</evidence>
<gene>
    <name evidence="8" type="ORF">HMPREF9138_01775</name>
</gene>
<comment type="similarity">
    <text evidence="2">Belongs to the polysaccharide synthase family.</text>
</comment>
<feature type="transmembrane region" description="Helical" evidence="7">
    <location>
        <begin position="504"/>
        <end position="522"/>
    </location>
</feature>
<feature type="transmembrane region" description="Helical" evidence="7">
    <location>
        <begin position="145"/>
        <end position="171"/>
    </location>
</feature>
<dbReference type="EMBL" id="AFXP01000018">
    <property type="protein sequence ID" value="EHG15697.1"/>
    <property type="molecule type" value="Genomic_DNA"/>
</dbReference>
<keyword evidence="5 7" id="KW-1133">Transmembrane helix</keyword>
<comment type="caution">
    <text evidence="8">The sequence shown here is derived from an EMBL/GenBank/DDBJ whole genome shotgun (WGS) entry which is preliminary data.</text>
</comment>
<dbReference type="Proteomes" id="UP000004597">
    <property type="component" value="Unassembled WGS sequence"/>
</dbReference>
<dbReference type="PANTHER" id="PTHR30250:SF10">
    <property type="entry name" value="LIPOPOLYSACCHARIDE BIOSYNTHESIS PROTEIN WZXC"/>
    <property type="match status" value="1"/>
</dbReference>
<feature type="transmembrane region" description="Helical" evidence="7">
    <location>
        <begin position="387"/>
        <end position="407"/>
    </location>
</feature>
<feature type="transmembrane region" description="Helical" evidence="7">
    <location>
        <begin position="211"/>
        <end position="233"/>
    </location>
</feature>
<feature type="transmembrane region" description="Helical" evidence="7">
    <location>
        <begin position="107"/>
        <end position="124"/>
    </location>
</feature>
<protein>
    <recommendedName>
        <fullName evidence="10">Polysaccharide biosynthesis protein C-terminal domain-containing protein</fullName>
    </recommendedName>
</protein>
<evidence type="ECO:0000256" key="2">
    <source>
        <dbReference type="ARBA" id="ARBA00007430"/>
    </source>
</evidence>
<dbReference type="GO" id="GO:0005886">
    <property type="term" value="C:plasma membrane"/>
    <property type="evidence" value="ECO:0007669"/>
    <property type="project" value="UniProtKB-SubCell"/>
</dbReference>
<dbReference type="PATRIC" id="fig|857291.3.peg.1771"/>
<evidence type="ECO:0000313" key="8">
    <source>
        <dbReference type="EMBL" id="EHG15697.1"/>
    </source>
</evidence>
<name>G6AI48_9BACT</name>
<dbReference type="STRING" id="857291.HMPREF9138_01775"/>
<dbReference type="AlphaFoldDB" id="G6AI48"/>
<keyword evidence="4 7" id="KW-0812">Transmembrane</keyword>
<dbReference type="CDD" id="cd13127">
    <property type="entry name" value="MATE_tuaB_like"/>
    <property type="match status" value="1"/>
</dbReference>
<feature type="transmembrane region" description="Helical" evidence="7">
    <location>
        <begin position="358"/>
        <end position="381"/>
    </location>
</feature>
<accession>G6AI48</accession>
<feature type="transmembrane region" description="Helical" evidence="7">
    <location>
        <begin position="419"/>
        <end position="437"/>
    </location>
</feature>
<evidence type="ECO:0000256" key="6">
    <source>
        <dbReference type="ARBA" id="ARBA00023136"/>
    </source>
</evidence>
<dbReference type="HOGENOM" id="CLU_026911_5_2_10"/>
<evidence type="ECO:0000256" key="5">
    <source>
        <dbReference type="ARBA" id="ARBA00022989"/>
    </source>
</evidence>